<accession>A0A6J4NUG0</accession>
<evidence type="ECO:0000313" key="2">
    <source>
        <dbReference type="EMBL" id="CAA9397160.1"/>
    </source>
</evidence>
<dbReference type="PANTHER" id="PTHR36966">
    <property type="entry name" value="REP-ASSOCIATED TYROSINE TRANSPOSASE"/>
    <property type="match status" value="1"/>
</dbReference>
<dbReference type="EMBL" id="CADCUV010000044">
    <property type="protein sequence ID" value="CAA9397160.1"/>
    <property type="molecule type" value="Genomic_DNA"/>
</dbReference>
<sequence>MGVGMRFGGRYRVETARLRGWDYGAAGWYFVTVCTRGRRRWLGDVVAGEVRLSEAGVIVAEELRHTEEMGPNVALDEWTVMPDHLHAIIVIKRGGPTPILTSTSRQNVSPASRLTPGSLGTIVGQLKSVCTKRIRANGPRDFAWQPRFHDHIIRNETALNNIRKYIAQNPSKWRPNHDAIP</sequence>
<dbReference type="GO" id="GO:0006313">
    <property type="term" value="P:DNA transposition"/>
    <property type="evidence" value="ECO:0007669"/>
    <property type="project" value="InterPro"/>
</dbReference>
<feature type="domain" description="Transposase IS200-like" evidence="1">
    <location>
        <begin position="24"/>
        <end position="169"/>
    </location>
</feature>
<dbReference type="InterPro" id="IPR036515">
    <property type="entry name" value="Transposase_17_sf"/>
</dbReference>
<dbReference type="InterPro" id="IPR002686">
    <property type="entry name" value="Transposase_17"/>
</dbReference>
<protein>
    <recommendedName>
        <fullName evidence="1">Transposase IS200-like domain-containing protein</fullName>
    </recommendedName>
</protein>
<dbReference type="InterPro" id="IPR052715">
    <property type="entry name" value="RAYT_transposase"/>
</dbReference>
<dbReference type="SUPFAM" id="SSF143422">
    <property type="entry name" value="Transposase IS200-like"/>
    <property type="match status" value="1"/>
</dbReference>
<name>A0A6J4NUG0_9ACTN</name>
<gene>
    <name evidence="2" type="ORF">AVDCRST_MAG22-957</name>
</gene>
<proteinExistence type="predicted"/>
<dbReference type="GO" id="GO:0004803">
    <property type="term" value="F:transposase activity"/>
    <property type="evidence" value="ECO:0007669"/>
    <property type="project" value="InterPro"/>
</dbReference>
<dbReference type="AlphaFoldDB" id="A0A6J4NUG0"/>
<reference evidence="2" key="1">
    <citation type="submission" date="2020-02" db="EMBL/GenBank/DDBJ databases">
        <authorList>
            <person name="Meier V. D."/>
        </authorList>
    </citation>
    <scope>NUCLEOTIDE SEQUENCE</scope>
    <source>
        <strain evidence="2">AVDCRST_MAG22</strain>
    </source>
</reference>
<dbReference type="GO" id="GO:0043565">
    <property type="term" value="F:sequence-specific DNA binding"/>
    <property type="evidence" value="ECO:0007669"/>
    <property type="project" value="TreeGrafter"/>
</dbReference>
<dbReference type="Gene3D" id="3.30.70.1290">
    <property type="entry name" value="Transposase IS200-like"/>
    <property type="match status" value="1"/>
</dbReference>
<evidence type="ECO:0000259" key="1">
    <source>
        <dbReference type="SMART" id="SM01321"/>
    </source>
</evidence>
<organism evidence="2">
    <name type="scientific">uncultured Rubrobacteraceae bacterium</name>
    <dbReference type="NCBI Taxonomy" id="349277"/>
    <lineage>
        <taxon>Bacteria</taxon>
        <taxon>Bacillati</taxon>
        <taxon>Actinomycetota</taxon>
        <taxon>Rubrobacteria</taxon>
        <taxon>Rubrobacterales</taxon>
        <taxon>Rubrobacteraceae</taxon>
        <taxon>environmental samples</taxon>
    </lineage>
</organism>
<dbReference type="PANTHER" id="PTHR36966:SF1">
    <property type="entry name" value="REP-ASSOCIATED TYROSINE TRANSPOSASE"/>
    <property type="match status" value="1"/>
</dbReference>
<dbReference type="SMART" id="SM01321">
    <property type="entry name" value="Y1_Tnp"/>
    <property type="match status" value="1"/>
</dbReference>